<evidence type="ECO:0000259" key="2">
    <source>
        <dbReference type="PROSITE" id="PS50994"/>
    </source>
</evidence>
<protein>
    <submittedName>
        <fullName evidence="3">DDE-type integrase/transposase/recombinase</fullName>
    </submittedName>
</protein>
<dbReference type="Proteomes" id="UP001054801">
    <property type="component" value="Chromosome"/>
</dbReference>
<organism evidence="3 4">
    <name type="scientific">Thiothrix winogradskyi</name>
    <dbReference type="NCBI Taxonomy" id="96472"/>
    <lineage>
        <taxon>Bacteria</taxon>
        <taxon>Pseudomonadati</taxon>
        <taxon>Pseudomonadota</taxon>
        <taxon>Gammaproteobacteria</taxon>
        <taxon>Thiotrichales</taxon>
        <taxon>Thiotrichaceae</taxon>
        <taxon>Thiothrix</taxon>
    </lineage>
</organism>
<accession>A0ABY3T2C0</accession>
<evidence type="ECO:0000313" key="4">
    <source>
        <dbReference type="Proteomes" id="UP001054801"/>
    </source>
</evidence>
<dbReference type="RefSeq" id="WP_236499259.1">
    <property type="nucleotide sequence ID" value="NZ_CP091244.1"/>
</dbReference>
<dbReference type="SUPFAM" id="SSF53098">
    <property type="entry name" value="Ribonuclease H-like"/>
    <property type="match status" value="1"/>
</dbReference>
<proteinExistence type="predicted"/>
<name>A0ABY3T2C0_9GAMM</name>
<feature type="domain" description="Integrase catalytic" evidence="2">
    <location>
        <begin position="5"/>
        <end position="99"/>
    </location>
</feature>
<dbReference type="EMBL" id="CP091244">
    <property type="protein sequence ID" value="UJS24638.1"/>
    <property type="molecule type" value="Genomic_DNA"/>
</dbReference>
<keyword evidence="4" id="KW-1185">Reference proteome</keyword>
<feature type="compositionally biased region" description="Basic and acidic residues" evidence="1">
    <location>
        <begin position="81"/>
        <end position="99"/>
    </location>
</feature>
<evidence type="ECO:0000313" key="3">
    <source>
        <dbReference type="EMBL" id="UJS24638.1"/>
    </source>
</evidence>
<dbReference type="Gene3D" id="3.30.420.10">
    <property type="entry name" value="Ribonuclease H-like superfamily/Ribonuclease H"/>
    <property type="match status" value="1"/>
</dbReference>
<gene>
    <name evidence="3" type="ORF">L2Y54_00995</name>
</gene>
<dbReference type="Pfam" id="PF00665">
    <property type="entry name" value="rve"/>
    <property type="match status" value="1"/>
</dbReference>
<dbReference type="InterPro" id="IPR001584">
    <property type="entry name" value="Integrase_cat-core"/>
</dbReference>
<feature type="region of interest" description="Disordered" evidence="1">
    <location>
        <begin position="70"/>
        <end position="99"/>
    </location>
</feature>
<sequence>MPRLRATRPNEVWTWDITKLATEQRGVYLSLYVVLDLYSRFIVAWMVSRKENSHLAEQLMQEASTRYRIGLGNSPCTKTGRTHDGSRLPRPDGRTGDHL</sequence>
<dbReference type="InterPro" id="IPR036397">
    <property type="entry name" value="RNaseH_sf"/>
</dbReference>
<dbReference type="InterPro" id="IPR012337">
    <property type="entry name" value="RNaseH-like_sf"/>
</dbReference>
<reference evidence="3" key="1">
    <citation type="journal article" date="2022" name="Microorganisms">
        <title>Two New Species of Filamentous Sulfur Bacteria of the Genus Thiothrix, Thiothrix winogradskyi sp. nov. and 'Candidatus Thiothrix sulfatifontis' sp. nov.</title>
        <authorList>
            <person name="Ravin N.V."/>
            <person name="Rossetti S."/>
            <person name="Beletsky A.V."/>
            <person name="Kadnikov V.V."/>
            <person name="Rudenko T.S."/>
            <person name="Smolyakov D.D."/>
            <person name="Moskvitina M.I."/>
            <person name="Gureeva M.V."/>
            <person name="Mardanov A.V."/>
            <person name="Grabovich M.Y."/>
        </authorList>
    </citation>
    <scope>NUCLEOTIDE SEQUENCE</scope>
    <source>
        <strain evidence="3">CT3</strain>
    </source>
</reference>
<dbReference type="PROSITE" id="PS50994">
    <property type="entry name" value="INTEGRASE"/>
    <property type="match status" value="1"/>
</dbReference>
<evidence type="ECO:0000256" key="1">
    <source>
        <dbReference type="SAM" id="MobiDB-lite"/>
    </source>
</evidence>